<dbReference type="SUPFAM" id="SSF51182">
    <property type="entry name" value="RmlC-like cupins"/>
    <property type="match status" value="1"/>
</dbReference>
<evidence type="ECO:0000259" key="1">
    <source>
        <dbReference type="Pfam" id="PF07883"/>
    </source>
</evidence>
<feature type="domain" description="Cupin type-2" evidence="1">
    <location>
        <begin position="47"/>
        <end position="104"/>
    </location>
</feature>
<organism evidence="2">
    <name type="scientific">hydrothermal vent metagenome</name>
    <dbReference type="NCBI Taxonomy" id="652676"/>
    <lineage>
        <taxon>unclassified sequences</taxon>
        <taxon>metagenomes</taxon>
        <taxon>ecological metagenomes</taxon>
    </lineage>
</organism>
<dbReference type="Pfam" id="PF07883">
    <property type="entry name" value="Cupin_2"/>
    <property type="match status" value="1"/>
</dbReference>
<reference evidence="2" key="1">
    <citation type="submission" date="2018-06" db="EMBL/GenBank/DDBJ databases">
        <authorList>
            <person name="Zhirakovskaya E."/>
        </authorList>
    </citation>
    <scope>NUCLEOTIDE SEQUENCE</scope>
</reference>
<dbReference type="CDD" id="cd06981">
    <property type="entry name" value="cupin_reut_a1446"/>
    <property type="match status" value="1"/>
</dbReference>
<proteinExistence type="predicted"/>
<dbReference type="AlphaFoldDB" id="A0A3B0XF22"/>
<name>A0A3B0XF22_9ZZZZ</name>
<accession>A0A3B0XF22</accession>
<dbReference type="EMBL" id="UOFG01000114">
    <property type="protein sequence ID" value="VAW60189.1"/>
    <property type="molecule type" value="Genomic_DNA"/>
</dbReference>
<dbReference type="Gene3D" id="2.60.120.10">
    <property type="entry name" value="Jelly Rolls"/>
    <property type="match status" value="1"/>
</dbReference>
<evidence type="ECO:0000313" key="2">
    <source>
        <dbReference type="EMBL" id="VAW60189.1"/>
    </source>
</evidence>
<sequence length="105" mass="12024">MQPENIFKSIPGDLSNEVFDLLAQSSTVKIERIISRGHSSPETGWFDQGKNEWIILMKGEAIICFEDMKEINLKTGDYINIPAHEKHKVKWTAPGTETVWLAIFY</sequence>
<protein>
    <recommendedName>
        <fullName evidence="1">Cupin type-2 domain-containing protein</fullName>
    </recommendedName>
</protein>
<gene>
    <name evidence="2" type="ORF">MNBD_GAMMA11-75</name>
</gene>
<dbReference type="InterPro" id="IPR013096">
    <property type="entry name" value="Cupin_2"/>
</dbReference>
<dbReference type="InterPro" id="IPR014710">
    <property type="entry name" value="RmlC-like_jellyroll"/>
</dbReference>
<dbReference type="InterPro" id="IPR011051">
    <property type="entry name" value="RmlC_Cupin_sf"/>
</dbReference>